<dbReference type="GO" id="GO:0006355">
    <property type="term" value="P:regulation of DNA-templated transcription"/>
    <property type="evidence" value="ECO:0007669"/>
    <property type="project" value="InterPro"/>
</dbReference>
<reference evidence="11" key="1">
    <citation type="submission" date="2017-09" db="EMBL/GenBank/DDBJ databases">
        <authorList>
            <person name="Varghese N."/>
            <person name="Submissions S."/>
        </authorList>
    </citation>
    <scope>NUCLEOTIDE SEQUENCE [LARGE SCALE GENOMIC DNA]</scope>
    <source>
        <strain evidence="11">CGMCC 1.12641</strain>
    </source>
</reference>
<feature type="modified residue" description="4-aspartylphosphate" evidence="6">
    <location>
        <position position="51"/>
    </location>
</feature>
<keyword evidence="11" id="KW-1185">Reference proteome</keyword>
<proteinExistence type="predicted"/>
<dbReference type="InterPro" id="IPR011006">
    <property type="entry name" value="CheY-like_superfamily"/>
</dbReference>
<dbReference type="PROSITE" id="PS50110">
    <property type="entry name" value="RESPONSE_REGULATORY"/>
    <property type="match status" value="1"/>
</dbReference>
<dbReference type="PANTHER" id="PTHR48111">
    <property type="entry name" value="REGULATOR OF RPOS"/>
    <property type="match status" value="1"/>
</dbReference>
<dbReference type="InterPro" id="IPR036388">
    <property type="entry name" value="WH-like_DNA-bd_sf"/>
</dbReference>
<dbReference type="RefSeq" id="WP_097056597.1">
    <property type="nucleotide sequence ID" value="NZ_OCMF01000003.1"/>
</dbReference>
<evidence type="ECO:0000256" key="2">
    <source>
        <dbReference type="ARBA" id="ARBA00023012"/>
    </source>
</evidence>
<dbReference type="Proteomes" id="UP000219193">
    <property type="component" value="Unassembled WGS sequence"/>
</dbReference>
<accession>A0A285X6C7</accession>
<evidence type="ECO:0000313" key="10">
    <source>
        <dbReference type="EMBL" id="SOC80818.1"/>
    </source>
</evidence>
<evidence type="ECO:0000256" key="1">
    <source>
        <dbReference type="ARBA" id="ARBA00022553"/>
    </source>
</evidence>
<dbReference type="GO" id="GO:0005829">
    <property type="term" value="C:cytosol"/>
    <property type="evidence" value="ECO:0007669"/>
    <property type="project" value="TreeGrafter"/>
</dbReference>
<protein>
    <submittedName>
        <fullName evidence="10">DNA-binding response regulator, OmpR family, contains REC and winged-helix (WHTH) domain</fullName>
    </submittedName>
</protein>
<dbReference type="InterPro" id="IPR039420">
    <property type="entry name" value="WalR-like"/>
</dbReference>
<organism evidence="10 11">
    <name type="scientific">Salinimicrobium sediminis</name>
    <dbReference type="NCBI Taxonomy" id="1343891"/>
    <lineage>
        <taxon>Bacteria</taxon>
        <taxon>Pseudomonadati</taxon>
        <taxon>Bacteroidota</taxon>
        <taxon>Flavobacteriia</taxon>
        <taxon>Flavobacteriales</taxon>
        <taxon>Flavobacteriaceae</taxon>
        <taxon>Salinimicrobium</taxon>
    </lineage>
</organism>
<dbReference type="GO" id="GO:0000156">
    <property type="term" value="F:phosphorelay response regulator activity"/>
    <property type="evidence" value="ECO:0007669"/>
    <property type="project" value="TreeGrafter"/>
</dbReference>
<dbReference type="InterPro" id="IPR001789">
    <property type="entry name" value="Sig_transdc_resp-reg_receiver"/>
</dbReference>
<feature type="DNA-binding region" description="OmpR/PhoB-type" evidence="7">
    <location>
        <begin position="124"/>
        <end position="224"/>
    </location>
</feature>
<feature type="domain" description="OmpR/PhoB-type" evidence="9">
    <location>
        <begin position="124"/>
        <end position="224"/>
    </location>
</feature>
<dbReference type="GO" id="GO:0000976">
    <property type="term" value="F:transcription cis-regulatory region binding"/>
    <property type="evidence" value="ECO:0007669"/>
    <property type="project" value="TreeGrafter"/>
</dbReference>
<evidence type="ECO:0000256" key="4">
    <source>
        <dbReference type="ARBA" id="ARBA00023125"/>
    </source>
</evidence>
<dbReference type="InterPro" id="IPR001867">
    <property type="entry name" value="OmpR/PhoB-type_DNA-bd"/>
</dbReference>
<dbReference type="Gene3D" id="6.10.250.690">
    <property type="match status" value="1"/>
</dbReference>
<feature type="domain" description="Response regulatory" evidence="8">
    <location>
        <begin position="2"/>
        <end position="116"/>
    </location>
</feature>
<evidence type="ECO:0000313" key="11">
    <source>
        <dbReference type="Proteomes" id="UP000219193"/>
    </source>
</evidence>
<dbReference type="PROSITE" id="PS51755">
    <property type="entry name" value="OMPR_PHOB"/>
    <property type="match status" value="1"/>
</dbReference>
<dbReference type="Pfam" id="PF00072">
    <property type="entry name" value="Response_reg"/>
    <property type="match status" value="1"/>
</dbReference>
<dbReference type="Gene3D" id="3.40.50.2300">
    <property type="match status" value="1"/>
</dbReference>
<dbReference type="SMART" id="SM00448">
    <property type="entry name" value="REC"/>
    <property type="match status" value="1"/>
</dbReference>
<evidence type="ECO:0000259" key="9">
    <source>
        <dbReference type="PROSITE" id="PS51755"/>
    </source>
</evidence>
<sequence length="225" mass="25605">MKILIIEDEAEMSRNMQTTMEKENYLVEVVSSYKEALSKIGIYDYDCILLDISLPDGNGLELLKILKDKGLSDAVIIVSAKDSLDDRILGLNLGADDYLPKPFHMAELNARVKAILRRRKFDGSNVLEFSNLKIDIDHHQVKIDGKELELNRKEFDVLLYLSINKNRLVSKTALAEHVWGDNIDQADSFEFIYSQIKNLRKKLTTAKALPEIKAVYGIGYKLISQ</sequence>
<name>A0A285X6C7_9FLAO</name>
<keyword evidence="4 7" id="KW-0238">DNA-binding</keyword>
<dbReference type="EMBL" id="OCMF01000003">
    <property type="protein sequence ID" value="SOC80818.1"/>
    <property type="molecule type" value="Genomic_DNA"/>
</dbReference>
<keyword evidence="5" id="KW-0804">Transcription</keyword>
<evidence type="ECO:0000256" key="5">
    <source>
        <dbReference type="ARBA" id="ARBA00023163"/>
    </source>
</evidence>
<dbReference type="Pfam" id="PF00486">
    <property type="entry name" value="Trans_reg_C"/>
    <property type="match status" value="1"/>
</dbReference>
<evidence type="ECO:0000259" key="8">
    <source>
        <dbReference type="PROSITE" id="PS50110"/>
    </source>
</evidence>
<evidence type="ECO:0000256" key="7">
    <source>
        <dbReference type="PROSITE-ProRule" id="PRU01091"/>
    </source>
</evidence>
<dbReference type="SUPFAM" id="SSF52172">
    <property type="entry name" value="CheY-like"/>
    <property type="match status" value="1"/>
</dbReference>
<dbReference type="OrthoDB" id="9790442at2"/>
<evidence type="ECO:0000256" key="6">
    <source>
        <dbReference type="PROSITE-ProRule" id="PRU00169"/>
    </source>
</evidence>
<gene>
    <name evidence="10" type="ORF">SAMN06296241_2377</name>
</gene>
<dbReference type="GO" id="GO:0032993">
    <property type="term" value="C:protein-DNA complex"/>
    <property type="evidence" value="ECO:0007669"/>
    <property type="project" value="TreeGrafter"/>
</dbReference>
<dbReference type="CDD" id="cd00383">
    <property type="entry name" value="trans_reg_C"/>
    <property type="match status" value="1"/>
</dbReference>
<keyword evidence="2" id="KW-0902">Two-component regulatory system</keyword>
<keyword evidence="1 6" id="KW-0597">Phosphoprotein</keyword>
<dbReference type="Gene3D" id="1.10.10.10">
    <property type="entry name" value="Winged helix-like DNA-binding domain superfamily/Winged helix DNA-binding domain"/>
    <property type="match status" value="1"/>
</dbReference>
<dbReference type="PANTHER" id="PTHR48111:SF22">
    <property type="entry name" value="REGULATOR OF RPOS"/>
    <property type="match status" value="1"/>
</dbReference>
<dbReference type="SMART" id="SM00862">
    <property type="entry name" value="Trans_reg_C"/>
    <property type="match status" value="1"/>
</dbReference>
<keyword evidence="3" id="KW-0805">Transcription regulation</keyword>
<evidence type="ECO:0000256" key="3">
    <source>
        <dbReference type="ARBA" id="ARBA00023015"/>
    </source>
</evidence>
<dbReference type="AlphaFoldDB" id="A0A285X6C7"/>